<evidence type="ECO:0000259" key="1">
    <source>
        <dbReference type="Pfam" id="PF00126"/>
    </source>
</evidence>
<evidence type="ECO:0000313" key="2">
    <source>
        <dbReference type="EMBL" id="SIT75766.1"/>
    </source>
</evidence>
<sequence length="119" mass="12823">MARLHPEFFLRLYFSDTDKLGPGKAALLAGIERTGSISAAGREMGMSYKRAWSLVEDMNAMFREPLVQSSRGGAGGGHARLTAVGREVLELFEAIEAAAAEVNAARIARMKALLARKAD</sequence>
<dbReference type="PANTHER" id="PTHR30432:SF1">
    <property type="entry name" value="DNA-BINDING TRANSCRIPTIONAL DUAL REGULATOR MODE"/>
    <property type="match status" value="1"/>
</dbReference>
<dbReference type="InterPro" id="IPR036390">
    <property type="entry name" value="WH_DNA-bd_sf"/>
</dbReference>
<dbReference type="InterPro" id="IPR036388">
    <property type="entry name" value="WH-like_DNA-bd_sf"/>
</dbReference>
<dbReference type="AlphaFoldDB" id="A0A1R3WGX2"/>
<dbReference type="Gene3D" id="1.10.10.10">
    <property type="entry name" value="Winged helix-like DNA-binding domain superfamily/Winged helix DNA-binding domain"/>
    <property type="match status" value="1"/>
</dbReference>
<name>A0A1R3WGX2_9RHOB</name>
<proteinExistence type="predicted"/>
<reference evidence="2 3" key="1">
    <citation type="submission" date="2017-01" db="EMBL/GenBank/DDBJ databases">
        <authorList>
            <person name="Mah S.A."/>
            <person name="Swanson W.J."/>
            <person name="Moy G.W."/>
            <person name="Vacquier V.D."/>
        </authorList>
    </citation>
    <scope>NUCLEOTIDE SEQUENCE [LARGE SCALE GENOMIC DNA]</scope>
    <source>
        <strain evidence="2 3">DSM 21219</strain>
    </source>
</reference>
<keyword evidence="3" id="KW-1185">Reference proteome</keyword>
<dbReference type="EMBL" id="FTPS01000001">
    <property type="protein sequence ID" value="SIT75766.1"/>
    <property type="molecule type" value="Genomic_DNA"/>
</dbReference>
<dbReference type="STRING" id="515897.SAMN05421849_0382"/>
<dbReference type="RefSeq" id="WP_076646764.1">
    <property type="nucleotide sequence ID" value="NZ_FTPS01000001.1"/>
</dbReference>
<accession>A0A1R3WGX2</accession>
<evidence type="ECO:0000313" key="3">
    <source>
        <dbReference type="Proteomes" id="UP000192455"/>
    </source>
</evidence>
<dbReference type="InterPro" id="IPR051815">
    <property type="entry name" value="Molybdate_resp_trans_reg"/>
</dbReference>
<dbReference type="PANTHER" id="PTHR30432">
    <property type="entry name" value="TRANSCRIPTIONAL REGULATOR MODE"/>
    <property type="match status" value="1"/>
</dbReference>
<dbReference type="SUPFAM" id="SSF46785">
    <property type="entry name" value="Winged helix' DNA-binding domain"/>
    <property type="match status" value="1"/>
</dbReference>
<feature type="domain" description="HTH lysR-type" evidence="1">
    <location>
        <begin position="29"/>
        <end position="86"/>
    </location>
</feature>
<dbReference type="Proteomes" id="UP000192455">
    <property type="component" value="Unassembled WGS sequence"/>
</dbReference>
<organism evidence="2 3">
    <name type="scientific">Pontibaca methylaminivorans</name>
    <dbReference type="NCBI Taxonomy" id="515897"/>
    <lineage>
        <taxon>Bacteria</taxon>
        <taxon>Pseudomonadati</taxon>
        <taxon>Pseudomonadota</taxon>
        <taxon>Alphaproteobacteria</taxon>
        <taxon>Rhodobacterales</taxon>
        <taxon>Roseobacteraceae</taxon>
        <taxon>Pontibaca</taxon>
    </lineage>
</organism>
<dbReference type="InterPro" id="IPR000847">
    <property type="entry name" value="LysR_HTH_N"/>
</dbReference>
<dbReference type="Pfam" id="PF00126">
    <property type="entry name" value="HTH_1"/>
    <property type="match status" value="1"/>
</dbReference>
<protein>
    <submittedName>
        <fullName evidence="2">Molybdate transport system regulatory protein</fullName>
    </submittedName>
</protein>
<dbReference type="OrthoDB" id="9800709at2"/>
<dbReference type="GO" id="GO:0003700">
    <property type="term" value="F:DNA-binding transcription factor activity"/>
    <property type="evidence" value="ECO:0007669"/>
    <property type="project" value="InterPro"/>
</dbReference>
<gene>
    <name evidence="2" type="ORF">SAMN05421849_0382</name>
</gene>